<dbReference type="PANTHER" id="PTHR48229:SF1">
    <property type="entry name" value="ALPHA METHYLACYL-COA RACEMASE-RELATED"/>
    <property type="match status" value="1"/>
</dbReference>
<dbReference type="PANTHER" id="PTHR48229">
    <property type="entry name" value="CAIB/BAIF FAMILY ENZYME (AFU_ORTHOLOGUE AFUA_1G05360)-RELATED"/>
    <property type="match status" value="1"/>
</dbReference>
<organism evidence="1 2">
    <name type="scientific">Aquicella siphonis</name>
    <dbReference type="NCBI Taxonomy" id="254247"/>
    <lineage>
        <taxon>Bacteria</taxon>
        <taxon>Pseudomonadati</taxon>
        <taxon>Pseudomonadota</taxon>
        <taxon>Gammaproteobacteria</taxon>
        <taxon>Legionellales</taxon>
        <taxon>Coxiellaceae</taxon>
        <taxon>Aquicella</taxon>
    </lineage>
</organism>
<gene>
    <name evidence="1" type="primary">yfdE</name>
    <name evidence="1" type="ORF">AQUSIP_07470</name>
</gene>
<accession>A0A5E4PG82</accession>
<dbReference type="KEGG" id="asip:AQUSIP_07470"/>
<evidence type="ECO:0000313" key="2">
    <source>
        <dbReference type="Proteomes" id="UP000324194"/>
    </source>
</evidence>
<keyword evidence="2" id="KW-1185">Reference proteome</keyword>
<keyword evidence="1" id="KW-0808">Transferase</keyword>
<reference evidence="1 2" key="1">
    <citation type="submission" date="2019-08" db="EMBL/GenBank/DDBJ databases">
        <authorList>
            <person name="Guy L."/>
        </authorList>
    </citation>
    <scope>NUCLEOTIDE SEQUENCE [LARGE SCALE GENOMIC DNA]</scope>
    <source>
        <strain evidence="1 2">SGT-108</strain>
    </source>
</reference>
<dbReference type="Gene3D" id="3.40.50.10540">
    <property type="entry name" value="Crotonobetainyl-coa:carnitine coa-transferase, domain 1"/>
    <property type="match status" value="1"/>
</dbReference>
<dbReference type="RefSeq" id="WP_148338763.1">
    <property type="nucleotide sequence ID" value="NZ_LR699119.1"/>
</dbReference>
<dbReference type="InterPro" id="IPR052985">
    <property type="entry name" value="CoA-trans_III_biosynth/detox"/>
</dbReference>
<dbReference type="Proteomes" id="UP000324194">
    <property type="component" value="Chromosome 1"/>
</dbReference>
<dbReference type="GO" id="GO:0016740">
    <property type="term" value="F:transferase activity"/>
    <property type="evidence" value="ECO:0007669"/>
    <property type="project" value="UniProtKB-KW"/>
</dbReference>
<dbReference type="AlphaFoldDB" id="A0A5E4PG82"/>
<dbReference type="SUPFAM" id="SSF89796">
    <property type="entry name" value="CoA-transferase family III (CaiB/BaiF)"/>
    <property type="match status" value="2"/>
</dbReference>
<protein>
    <submittedName>
        <fullName evidence="1">Acetyl-CoA:oxalate CoA-transferase</fullName>
    </submittedName>
</protein>
<proteinExistence type="predicted"/>
<evidence type="ECO:0000313" key="1">
    <source>
        <dbReference type="EMBL" id="VVC75457.1"/>
    </source>
</evidence>
<dbReference type="Pfam" id="PF02515">
    <property type="entry name" value="CoA_transf_3"/>
    <property type="match status" value="1"/>
</dbReference>
<dbReference type="EMBL" id="LR699119">
    <property type="protein sequence ID" value="VVC75457.1"/>
    <property type="molecule type" value="Genomic_DNA"/>
</dbReference>
<dbReference type="InterPro" id="IPR003673">
    <property type="entry name" value="CoA-Trfase_fam_III"/>
</dbReference>
<dbReference type="InterPro" id="IPR023606">
    <property type="entry name" value="CoA-Trfase_III_dom_1_sf"/>
</dbReference>
<sequence length="473" mass="52267">MKPGNRYLSDGTLNPLDILLSDLGFKPYFDGILSLSGSDPILKSPHYLGEAVSYVLALDAVGAASIWKYRTGKKNNISLSIYDAIHYLHPTHFIWQSGYKIDLGAESVPTNGLFRCADGRMIMIESGPPYRKLETGYLNFFNCGNNRNALGKVIAEWDALKLENALADLGLPGCIAYTRNEWLDHEQGKILARTPVVEIEKIASGHPVDFSHESMSPLSGIKVLDFTHVLAGPRSTRTLAEFGAHVLHISSPYHRDTLAQNFAVDHGKRSAYLDLTNSKDLEKMRELLSQADVFANSYRPSVVERFGLTAAEAAKMTKNGIIYLSVNAYGHEGPWQKRPGFDQNGQVASGFAVREGTLKNPKFSPVFYLTDLITAYFAAAGMMSALLRRAVEGGSYHVKVSLARSAMWVQELGVIDHEALGHAPEQDNYPYKLIVEDTPYGKLSHLSSAITFSDMPDIKLFPVSPFGAHEPRW</sequence>
<name>A0A5E4PG82_9COXI</name>
<dbReference type="OrthoDB" id="9058532at2"/>